<keyword evidence="2" id="KW-0548">Nucleotidyltransferase</keyword>
<feature type="domain" description="Rhodanese" evidence="1">
    <location>
        <begin position="285"/>
        <end position="369"/>
    </location>
</feature>
<dbReference type="EC" id="2.7.7.80" evidence="2"/>
<dbReference type="EMBL" id="JAUTAL010000001">
    <property type="protein sequence ID" value="MDQ1095914.1"/>
    <property type="molecule type" value="Genomic_DNA"/>
</dbReference>
<keyword evidence="3" id="KW-1185">Reference proteome</keyword>
<dbReference type="CDD" id="cd00757">
    <property type="entry name" value="ThiF_MoeB_HesA_family"/>
    <property type="match status" value="1"/>
</dbReference>
<dbReference type="InterPro" id="IPR045886">
    <property type="entry name" value="ThiF/MoeB/HesA"/>
</dbReference>
<reference evidence="2 3" key="1">
    <citation type="submission" date="2023-07" db="EMBL/GenBank/DDBJ databases">
        <title>Functional and genomic diversity of the sorghum phyllosphere microbiome.</title>
        <authorList>
            <person name="Shade A."/>
        </authorList>
    </citation>
    <scope>NUCLEOTIDE SEQUENCE [LARGE SCALE GENOMIC DNA]</scope>
    <source>
        <strain evidence="2 3">SORGH_AS_1064</strain>
    </source>
</reference>
<dbReference type="PANTHER" id="PTHR10953">
    <property type="entry name" value="UBIQUITIN-ACTIVATING ENZYME E1"/>
    <property type="match status" value="1"/>
</dbReference>
<dbReference type="InterPro" id="IPR035985">
    <property type="entry name" value="Ubiquitin-activating_enz"/>
</dbReference>
<dbReference type="Gene3D" id="3.40.250.10">
    <property type="entry name" value="Rhodanese-like domain"/>
    <property type="match status" value="1"/>
</dbReference>
<evidence type="ECO:0000259" key="1">
    <source>
        <dbReference type="PROSITE" id="PS50206"/>
    </source>
</evidence>
<dbReference type="GO" id="GO:0061604">
    <property type="term" value="F:molybdopterin-synthase sulfurtransferase activity"/>
    <property type="evidence" value="ECO:0007669"/>
    <property type="project" value="UniProtKB-EC"/>
</dbReference>
<dbReference type="InterPro" id="IPR001763">
    <property type="entry name" value="Rhodanese-like_dom"/>
</dbReference>
<dbReference type="EC" id="2.7.7.-" evidence="2"/>
<sequence length="369" mass="40717">MNADNERYIRHYSLRDFGIEGQQKLFKASVLVIGAGGLGCPVLQYLVAAGTGTLGIIDHDTVSISNLQRQTLYRSDDIGLLKVDCASESLKKLNPEVSLITYPVALTPENAWEIIAGYDLIIDCTDNFSARYLINDACVLLDKPLIFGAVYRYEGQVAVFNVAGENGCKVNYRHLFPEPPAPDEIPDCNEAGVLGVLPGMIGIMQANEAIKLITGIGKALKGQLLTFSMLTYDLFTAELTDENQVSNLIPKDRETLETTDYRLLCGLSASGVEDLGPEEFYERMKDEKTMVVDVREQGELPLADFPHRSVPLSRLNENLSEFRSSDIILFCQSGKRSLKAAGILMHHFGAEKRISHLKNGILALQNTEL</sequence>
<dbReference type="SUPFAM" id="SSF69572">
    <property type="entry name" value="Activating enzymes of the ubiquitin-like proteins"/>
    <property type="match status" value="1"/>
</dbReference>
<dbReference type="Gene3D" id="3.40.50.720">
    <property type="entry name" value="NAD(P)-binding Rossmann-like Domain"/>
    <property type="match status" value="1"/>
</dbReference>
<dbReference type="PROSITE" id="PS50206">
    <property type="entry name" value="RHODANESE_3"/>
    <property type="match status" value="1"/>
</dbReference>
<evidence type="ECO:0000313" key="2">
    <source>
        <dbReference type="EMBL" id="MDQ1095914.1"/>
    </source>
</evidence>
<dbReference type="InterPro" id="IPR000594">
    <property type="entry name" value="ThiF_NAD_FAD-bd"/>
</dbReference>
<dbReference type="CDD" id="cd00158">
    <property type="entry name" value="RHOD"/>
    <property type="match status" value="1"/>
</dbReference>
<dbReference type="EC" id="2.8.1.-" evidence="2"/>
<accession>A0ABU0TFS8</accession>
<proteinExistence type="predicted"/>
<dbReference type="SUPFAM" id="SSF52821">
    <property type="entry name" value="Rhodanese/Cell cycle control phosphatase"/>
    <property type="match status" value="1"/>
</dbReference>
<dbReference type="InterPro" id="IPR036873">
    <property type="entry name" value="Rhodanese-like_dom_sf"/>
</dbReference>
<gene>
    <name evidence="2" type="ORF">QE404_001061</name>
</gene>
<dbReference type="EC" id="2.8.1.11" evidence="2"/>
<dbReference type="Pfam" id="PF00581">
    <property type="entry name" value="Rhodanese"/>
    <property type="match status" value="1"/>
</dbReference>
<organism evidence="2 3">
    <name type="scientific">Chryseobacterium camelliae</name>
    <dbReference type="NCBI Taxonomy" id="1265445"/>
    <lineage>
        <taxon>Bacteria</taxon>
        <taxon>Pseudomonadati</taxon>
        <taxon>Bacteroidota</taxon>
        <taxon>Flavobacteriia</taxon>
        <taxon>Flavobacteriales</taxon>
        <taxon>Weeksellaceae</taxon>
        <taxon>Chryseobacterium group</taxon>
        <taxon>Chryseobacterium</taxon>
    </lineage>
</organism>
<protein>
    <submittedName>
        <fullName evidence="2">Molybdopterin/thiamine biosynthesis adenylyltransferase/rhodanese-related sulfurtransferase</fullName>
        <ecNumber evidence="2">2.7.7.-</ecNumber>
        <ecNumber evidence="2">2.7.7.80</ecNumber>
        <ecNumber evidence="2">2.8.1.-</ecNumber>
        <ecNumber evidence="2">2.8.1.11</ecNumber>
    </submittedName>
</protein>
<keyword evidence="2" id="KW-0808">Transferase</keyword>
<comment type="caution">
    <text evidence="2">The sequence shown here is derived from an EMBL/GenBank/DDBJ whole genome shotgun (WGS) entry which is preliminary data.</text>
</comment>
<dbReference type="Pfam" id="PF00899">
    <property type="entry name" value="ThiF"/>
    <property type="match status" value="1"/>
</dbReference>
<dbReference type="PANTHER" id="PTHR10953:SF102">
    <property type="entry name" value="ADENYLYLTRANSFERASE AND SULFURTRANSFERASE MOCS3"/>
    <property type="match status" value="1"/>
</dbReference>
<name>A0ABU0TFS8_9FLAO</name>
<evidence type="ECO:0000313" key="3">
    <source>
        <dbReference type="Proteomes" id="UP001225072"/>
    </source>
</evidence>
<dbReference type="RefSeq" id="WP_307447392.1">
    <property type="nucleotide sequence ID" value="NZ_JAUTAL010000001.1"/>
</dbReference>
<dbReference type="Proteomes" id="UP001225072">
    <property type="component" value="Unassembled WGS sequence"/>
</dbReference>
<dbReference type="GO" id="GO:0061605">
    <property type="term" value="F:molybdopterin-synthase adenylyltransferase activity"/>
    <property type="evidence" value="ECO:0007669"/>
    <property type="project" value="UniProtKB-EC"/>
</dbReference>